<dbReference type="GO" id="GO:0051539">
    <property type="term" value="F:4 iron, 4 sulfur cluster binding"/>
    <property type="evidence" value="ECO:0007669"/>
    <property type="project" value="UniProtKB-UniRule"/>
</dbReference>
<organism evidence="10 11">
    <name type="scientific">Methanobrevibacter cuticularis</name>
    <dbReference type="NCBI Taxonomy" id="47311"/>
    <lineage>
        <taxon>Archaea</taxon>
        <taxon>Methanobacteriati</taxon>
        <taxon>Methanobacteriota</taxon>
        <taxon>Methanomada group</taxon>
        <taxon>Methanobacteria</taxon>
        <taxon>Methanobacteriales</taxon>
        <taxon>Methanobacteriaceae</taxon>
        <taxon>Methanobrevibacter</taxon>
    </lineage>
</organism>
<dbReference type="InterPro" id="IPR013785">
    <property type="entry name" value="Aldolase_TIM"/>
</dbReference>
<dbReference type="HAMAP" id="MF_00917">
    <property type="entry name" value="QueE"/>
    <property type="match status" value="1"/>
</dbReference>
<comment type="catalytic activity">
    <reaction evidence="8">
        <text>6-carboxy-5,6,7,8-tetrahydropterin + H(+) = 7-carboxy-7-carbaguanine + NH4(+)</text>
        <dbReference type="Rhea" id="RHEA:27974"/>
        <dbReference type="ChEBI" id="CHEBI:15378"/>
        <dbReference type="ChEBI" id="CHEBI:28938"/>
        <dbReference type="ChEBI" id="CHEBI:61032"/>
        <dbReference type="ChEBI" id="CHEBI:61036"/>
        <dbReference type="EC" id="4.3.99.3"/>
    </reaction>
</comment>
<keyword evidence="5 8" id="KW-0408">Iron</keyword>
<keyword evidence="7 8" id="KW-0456">Lyase</keyword>
<sequence length="232" mass="26673">MNAPIIEIFSSFQGEGILIGRRQIFIRFAGCNLSCKYCDTIESQSVTSGTELSVEETIKKVKALETSDLHSISFTGGEPLLYVDFINEFMDKTDYNFLLETNGTLPDFLSKINQIDYVSLDIKLPEHFDNEMEYEIFEDEIKSLKLLIEHNINIYCKVVVLPSTESKTIKMILERLKDEIPKNSNIPIVIQPSSPINKWKIHTKKLFEFSEIIGDYLDVLMIPQVHKILDIE</sequence>
<comment type="cofactor">
    <cofactor evidence="8">
        <name>Mg(2+)</name>
        <dbReference type="ChEBI" id="CHEBI:18420"/>
    </cofactor>
</comment>
<evidence type="ECO:0000256" key="5">
    <source>
        <dbReference type="ARBA" id="ARBA00023004"/>
    </source>
</evidence>
<feature type="binding site" evidence="8">
    <location>
        <begin position="37"/>
        <end position="39"/>
    </location>
    <ligand>
        <name>S-adenosyl-L-methionine</name>
        <dbReference type="ChEBI" id="CHEBI:59789"/>
    </ligand>
</feature>
<dbReference type="InterPro" id="IPR058240">
    <property type="entry name" value="rSAM_sf"/>
</dbReference>
<dbReference type="EMBL" id="LWMW01000022">
    <property type="protein sequence ID" value="KZX17645.1"/>
    <property type="molecule type" value="Genomic_DNA"/>
</dbReference>
<evidence type="ECO:0000259" key="9">
    <source>
        <dbReference type="PROSITE" id="PS51918"/>
    </source>
</evidence>
<accession>A0A166FGD9</accession>
<feature type="domain" description="Radical SAM core" evidence="9">
    <location>
        <begin position="18"/>
        <end position="232"/>
    </location>
</feature>
<feature type="binding site" evidence="8">
    <location>
        <position position="77"/>
    </location>
    <ligand>
        <name>S-adenosyl-L-methionine</name>
        <dbReference type="ChEBI" id="CHEBI:59789"/>
    </ligand>
</feature>
<protein>
    <recommendedName>
        <fullName evidence="8">7-carboxy-7-deazaguanine synthase</fullName>
        <shortName evidence="8">CDG synthase</shortName>
        <ecNumber evidence="8">4.3.99.3</ecNumber>
    </recommendedName>
    <alternativeName>
        <fullName evidence="8">Archaeosine biosynthesis protein QueE</fullName>
    </alternativeName>
</protein>
<dbReference type="EC" id="4.3.99.3" evidence="8"/>
<reference evidence="10 11" key="1">
    <citation type="submission" date="2016-04" db="EMBL/GenBank/DDBJ databases">
        <title>Genome sequence of Methanobrevibacter cuticularis DSM 11139.</title>
        <authorList>
            <person name="Poehlein A."/>
            <person name="Seedorf H."/>
            <person name="Daniel R."/>
        </authorList>
    </citation>
    <scope>NUCLEOTIDE SEQUENCE [LARGE SCALE GENOMIC DNA]</scope>
    <source>
        <strain evidence="10 11">DSM 11139</strain>
    </source>
</reference>
<dbReference type="PANTHER" id="PTHR42836:SF1">
    <property type="entry name" value="7-CARBOXY-7-DEAZAGUANINE SYNTHASE"/>
    <property type="match status" value="1"/>
</dbReference>
<evidence type="ECO:0000256" key="3">
    <source>
        <dbReference type="ARBA" id="ARBA00022723"/>
    </source>
</evidence>
<proteinExistence type="inferred from homology"/>
<evidence type="ECO:0000256" key="4">
    <source>
        <dbReference type="ARBA" id="ARBA00022842"/>
    </source>
</evidence>
<keyword evidence="6 8" id="KW-0411">Iron-sulfur</keyword>
<dbReference type="AlphaFoldDB" id="A0A166FGD9"/>
<dbReference type="PROSITE" id="PS51918">
    <property type="entry name" value="RADICAL_SAM"/>
    <property type="match status" value="1"/>
</dbReference>
<keyword evidence="3 8" id="KW-0479">Metal-binding</keyword>
<dbReference type="InterPro" id="IPR007197">
    <property type="entry name" value="rSAM"/>
</dbReference>
<dbReference type="SUPFAM" id="SSF102114">
    <property type="entry name" value="Radical SAM enzymes"/>
    <property type="match status" value="1"/>
</dbReference>
<evidence type="ECO:0000256" key="1">
    <source>
        <dbReference type="ARBA" id="ARBA00022485"/>
    </source>
</evidence>
<evidence type="ECO:0000256" key="2">
    <source>
        <dbReference type="ARBA" id="ARBA00022691"/>
    </source>
</evidence>
<dbReference type="RefSeq" id="WP_067257414.1">
    <property type="nucleotide sequence ID" value="NZ_LWMW01000022.1"/>
</dbReference>
<dbReference type="PATRIC" id="fig|47311.3.peg.127"/>
<feature type="binding site" evidence="8">
    <location>
        <position position="40"/>
    </location>
    <ligand>
        <name>Mg(2+)</name>
        <dbReference type="ChEBI" id="CHEBI:18420"/>
    </ligand>
</feature>
<evidence type="ECO:0000313" key="10">
    <source>
        <dbReference type="EMBL" id="KZX17645.1"/>
    </source>
</evidence>
<dbReference type="GO" id="GO:1904047">
    <property type="term" value="F:S-adenosyl-L-methionine binding"/>
    <property type="evidence" value="ECO:0007669"/>
    <property type="project" value="UniProtKB-UniRule"/>
</dbReference>
<dbReference type="CDD" id="cd01335">
    <property type="entry name" value="Radical_SAM"/>
    <property type="match status" value="1"/>
</dbReference>
<comment type="caution">
    <text evidence="10">The sequence shown here is derived from an EMBL/GenBank/DDBJ whole genome shotgun (WGS) entry which is preliminary data.</text>
</comment>
<dbReference type="OrthoDB" id="7980at2157"/>
<dbReference type="InterPro" id="IPR024924">
    <property type="entry name" value="7-CO-7-deazaguanine_synth-like"/>
</dbReference>
<dbReference type="Gene3D" id="3.20.20.70">
    <property type="entry name" value="Aldolase class I"/>
    <property type="match status" value="1"/>
</dbReference>
<comment type="function">
    <text evidence="8">Catalyzes the complex heterocyclic radical-mediated conversion of 6-carboxy-5,6,7,8-tetrahydropterin (CPH4) to 7-carboxy-7-deazaguanine (CDG), a step common to the biosynthetic pathways of all 7-deazapurine-containing compounds.</text>
</comment>
<evidence type="ECO:0000313" key="11">
    <source>
        <dbReference type="Proteomes" id="UP000077275"/>
    </source>
</evidence>
<dbReference type="SFLD" id="SFLDG01067">
    <property type="entry name" value="SPASM/twitch_domain_containing"/>
    <property type="match status" value="1"/>
</dbReference>
<keyword evidence="4 8" id="KW-0460">Magnesium</keyword>
<dbReference type="PIRSF" id="PIRSF000370">
    <property type="entry name" value="QueE"/>
    <property type="match status" value="1"/>
</dbReference>
<feature type="binding site" evidence="8">
    <location>
        <position position="35"/>
    </location>
    <ligand>
        <name>[4Fe-4S] cluster</name>
        <dbReference type="ChEBI" id="CHEBI:49883"/>
        <note>4Fe-4S-S-AdoMet</note>
    </ligand>
</feature>
<dbReference type="GO" id="GO:0000287">
    <property type="term" value="F:magnesium ion binding"/>
    <property type="evidence" value="ECO:0007669"/>
    <property type="project" value="UniProtKB-UniRule"/>
</dbReference>
<dbReference type="PANTHER" id="PTHR42836">
    <property type="entry name" value="7-CARBOXY-7-DEAZAGUANINE SYNTHASE"/>
    <property type="match status" value="1"/>
</dbReference>
<dbReference type="GO" id="GO:0016840">
    <property type="term" value="F:carbon-nitrogen lyase activity"/>
    <property type="evidence" value="ECO:0007669"/>
    <property type="project" value="UniProtKB-UniRule"/>
</dbReference>
<keyword evidence="11" id="KW-1185">Reference proteome</keyword>
<dbReference type="Pfam" id="PF04055">
    <property type="entry name" value="Radical_SAM"/>
    <property type="match status" value="1"/>
</dbReference>
<feature type="binding site" evidence="8">
    <location>
        <position position="75"/>
    </location>
    <ligand>
        <name>substrate</name>
    </ligand>
</feature>
<dbReference type="Proteomes" id="UP000077275">
    <property type="component" value="Unassembled WGS sequence"/>
</dbReference>
<feature type="binding site" evidence="8">
    <location>
        <begin position="12"/>
        <end position="14"/>
    </location>
    <ligand>
        <name>substrate</name>
    </ligand>
</feature>
<dbReference type="UniPathway" id="UPA00391"/>
<gene>
    <name evidence="8 10" type="primary">queE</name>
    <name evidence="10" type="ORF">MBCUT_01230</name>
</gene>
<feature type="binding site" evidence="8">
    <location>
        <position position="38"/>
    </location>
    <ligand>
        <name>[4Fe-4S] cluster</name>
        <dbReference type="ChEBI" id="CHEBI:49883"/>
        <note>4Fe-4S-S-AdoMet</note>
    </ligand>
</feature>
<comment type="pathway">
    <text evidence="8">Purine metabolism; 7-cyano-7-deazaguanine biosynthesis.</text>
</comment>
<evidence type="ECO:0000256" key="7">
    <source>
        <dbReference type="ARBA" id="ARBA00023239"/>
    </source>
</evidence>
<name>A0A166FGD9_9EURY</name>
<feature type="binding site" evidence="8">
    <location>
        <position position="31"/>
    </location>
    <ligand>
        <name>[4Fe-4S] cluster</name>
        <dbReference type="ChEBI" id="CHEBI:49883"/>
        <note>4Fe-4S-S-AdoMet</note>
    </ligand>
</feature>
<dbReference type="SFLD" id="SFLDS00029">
    <property type="entry name" value="Radical_SAM"/>
    <property type="match status" value="1"/>
</dbReference>
<keyword evidence="2 8" id="KW-0949">S-adenosyl-L-methionine</keyword>
<comment type="similarity">
    <text evidence="8">Belongs to the radical SAM superfamily. 7-carboxy-7-deazaguanine synthase family.</text>
</comment>
<comment type="subunit">
    <text evidence="8">Homodimer.</text>
</comment>
<comment type="cofactor">
    <cofactor evidence="8">
        <name>S-adenosyl-L-methionine</name>
        <dbReference type="ChEBI" id="CHEBI:59789"/>
    </cofactor>
    <text evidence="8">Binds 1 S-adenosyl-L-methionine per subunit.</text>
</comment>
<feature type="binding site" evidence="8">
    <location>
        <position position="27"/>
    </location>
    <ligand>
        <name>substrate</name>
    </ligand>
</feature>
<dbReference type="STRING" id="47311.MBCUT_01230"/>
<comment type="caution">
    <text evidence="8">Lacks conserved residue(s) required for the propagation of feature annotation.</text>
</comment>
<keyword evidence="1 8" id="KW-0004">4Fe-4S</keyword>
<comment type="cofactor">
    <cofactor evidence="8">
        <name>[4Fe-4S] cluster</name>
        <dbReference type="ChEBI" id="CHEBI:49883"/>
    </cofactor>
    <text evidence="8">Binds 1 [4Fe-4S] cluster. The cluster is coordinated with 3 cysteines and an exchangeable S-adenosyl-L-methionine.</text>
</comment>
<evidence type="ECO:0000256" key="6">
    <source>
        <dbReference type="ARBA" id="ARBA00023014"/>
    </source>
</evidence>
<evidence type="ECO:0000256" key="8">
    <source>
        <dbReference type="HAMAP-Rule" id="MF_00917"/>
    </source>
</evidence>